<dbReference type="PROSITE" id="PS50178">
    <property type="entry name" value="ZF_FYVE"/>
    <property type="match status" value="1"/>
</dbReference>
<dbReference type="InterPro" id="IPR019775">
    <property type="entry name" value="WD40_repeat_CS"/>
</dbReference>
<gene>
    <name evidence="12" type="ORF">RFI_12806</name>
</gene>
<evidence type="ECO:0000256" key="6">
    <source>
        <dbReference type="PROSITE-ProRule" id="PRU00091"/>
    </source>
</evidence>
<dbReference type="Pfam" id="PF02138">
    <property type="entry name" value="Beach"/>
    <property type="match status" value="2"/>
</dbReference>
<dbReference type="PROSITE" id="PS00678">
    <property type="entry name" value="WD_REPEATS_1"/>
    <property type="match status" value="1"/>
</dbReference>
<feature type="compositionally biased region" description="Basic residues" evidence="8">
    <location>
        <begin position="947"/>
        <end position="957"/>
    </location>
</feature>
<feature type="region of interest" description="Disordered" evidence="8">
    <location>
        <begin position="224"/>
        <end position="276"/>
    </location>
</feature>
<dbReference type="GO" id="GO:0008270">
    <property type="term" value="F:zinc ion binding"/>
    <property type="evidence" value="ECO:0007669"/>
    <property type="project" value="UniProtKB-KW"/>
</dbReference>
<evidence type="ECO:0000313" key="13">
    <source>
        <dbReference type="Proteomes" id="UP000023152"/>
    </source>
</evidence>
<dbReference type="SUPFAM" id="SSF57903">
    <property type="entry name" value="FYVE/PHD zinc finger"/>
    <property type="match status" value="1"/>
</dbReference>
<feature type="compositionally biased region" description="Polar residues" evidence="8">
    <location>
        <begin position="746"/>
        <end position="758"/>
    </location>
</feature>
<dbReference type="Pfam" id="PF01363">
    <property type="entry name" value="FYVE"/>
    <property type="match status" value="1"/>
</dbReference>
<feature type="compositionally biased region" description="Polar residues" evidence="8">
    <location>
        <begin position="907"/>
        <end position="922"/>
    </location>
</feature>
<accession>X6NF24</accession>
<evidence type="ECO:0000256" key="4">
    <source>
        <dbReference type="ARBA" id="ARBA00022771"/>
    </source>
</evidence>
<dbReference type="SMART" id="SM00064">
    <property type="entry name" value="FYVE"/>
    <property type="match status" value="1"/>
</dbReference>
<feature type="repeat" description="WD" evidence="7">
    <location>
        <begin position="1815"/>
        <end position="1856"/>
    </location>
</feature>
<dbReference type="InterPro" id="IPR000306">
    <property type="entry name" value="Znf_FYVE"/>
</dbReference>
<dbReference type="InterPro" id="IPR011011">
    <property type="entry name" value="Znf_FYVE_PHD"/>
</dbReference>
<keyword evidence="4 6" id="KW-0863">Zinc-finger</keyword>
<dbReference type="InterPro" id="IPR036372">
    <property type="entry name" value="BEACH_dom_sf"/>
</dbReference>
<protein>
    <submittedName>
        <fullName evidence="12">Uncharacterized protein</fullName>
    </submittedName>
</protein>
<evidence type="ECO:0000256" key="2">
    <source>
        <dbReference type="ARBA" id="ARBA00022723"/>
    </source>
</evidence>
<dbReference type="InterPro" id="IPR000409">
    <property type="entry name" value="BEACH_dom"/>
</dbReference>
<dbReference type="InterPro" id="IPR001680">
    <property type="entry name" value="WD40_rpt"/>
</dbReference>
<dbReference type="InterPro" id="IPR023362">
    <property type="entry name" value="PH-BEACH_dom"/>
</dbReference>
<feature type="compositionally biased region" description="Basic residues" evidence="8">
    <location>
        <begin position="228"/>
        <end position="239"/>
    </location>
</feature>
<dbReference type="Gene3D" id="2.30.29.30">
    <property type="entry name" value="Pleckstrin-homology domain (PH domain)/Phosphotyrosine-binding domain (PTB)"/>
    <property type="match status" value="1"/>
</dbReference>
<feature type="compositionally biased region" description="Basic and acidic residues" evidence="8">
    <location>
        <begin position="808"/>
        <end position="818"/>
    </location>
</feature>
<dbReference type="PROSITE" id="PS50294">
    <property type="entry name" value="WD_REPEATS_REGION"/>
    <property type="match status" value="1"/>
</dbReference>
<keyword evidence="3" id="KW-0677">Repeat</keyword>
<feature type="region of interest" description="Disordered" evidence="8">
    <location>
        <begin position="1152"/>
        <end position="1201"/>
    </location>
</feature>
<evidence type="ECO:0000256" key="8">
    <source>
        <dbReference type="SAM" id="MobiDB-lite"/>
    </source>
</evidence>
<dbReference type="InterPro" id="IPR013083">
    <property type="entry name" value="Znf_RING/FYVE/PHD"/>
</dbReference>
<evidence type="ECO:0000259" key="10">
    <source>
        <dbReference type="PROSITE" id="PS50197"/>
    </source>
</evidence>
<dbReference type="PANTHER" id="PTHR46108:SF4">
    <property type="entry name" value="BLUE CHEESE"/>
    <property type="match status" value="1"/>
</dbReference>
<feature type="domain" description="FYVE-type" evidence="9">
    <location>
        <begin position="2087"/>
        <end position="2147"/>
    </location>
</feature>
<dbReference type="Gene3D" id="1.10.1540.10">
    <property type="entry name" value="BEACH domain"/>
    <property type="match status" value="1"/>
</dbReference>
<keyword evidence="2" id="KW-0479">Metal-binding</keyword>
<feature type="repeat" description="WD" evidence="7">
    <location>
        <begin position="1760"/>
        <end position="1801"/>
    </location>
</feature>
<dbReference type="Gene3D" id="2.130.10.10">
    <property type="entry name" value="YVTN repeat-like/Quinoprotein amine dehydrogenase"/>
    <property type="match status" value="1"/>
</dbReference>
<dbReference type="Pfam" id="PF00400">
    <property type="entry name" value="WD40"/>
    <property type="match status" value="1"/>
</dbReference>
<name>X6NF24_RETFI</name>
<organism evidence="12 13">
    <name type="scientific">Reticulomyxa filosa</name>
    <dbReference type="NCBI Taxonomy" id="46433"/>
    <lineage>
        <taxon>Eukaryota</taxon>
        <taxon>Sar</taxon>
        <taxon>Rhizaria</taxon>
        <taxon>Retaria</taxon>
        <taxon>Foraminifera</taxon>
        <taxon>Monothalamids</taxon>
        <taxon>Reticulomyxidae</taxon>
        <taxon>Reticulomyxa</taxon>
    </lineage>
</organism>
<dbReference type="InterPro" id="IPR015943">
    <property type="entry name" value="WD40/YVTN_repeat-like_dom_sf"/>
</dbReference>
<keyword evidence="1 7" id="KW-0853">WD repeat</keyword>
<feature type="compositionally biased region" description="Polar residues" evidence="8">
    <location>
        <begin position="820"/>
        <end position="841"/>
    </location>
</feature>
<dbReference type="PANTHER" id="PTHR46108">
    <property type="entry name" value="BLUE CHEESE"/>
    <property type="match status" value="1"/>
</dbReference>
<dbReference type="InterPro" id="IPR051944">
    <property type="entry name" value="BEACH_domain_protein"/>
</dbReference>
<dbReference type="SUPFAM" id="SSF81837">
    <property type="entry name" value="BEACH domain"/>
    <property type="match status" value="1"/>
</dbReference>
<dbReference type="PROSITE" id="PS51783">
    <property type="entry name" value="PH_BEACH"/>
    <property type="match status" value="1"/>
</dbReference>
<evidence type="ECO:0000256" key="7">
    <source>
        <dbReference type="PROSITE-ProRule" id="PRU00221"/>
    </source>
</evidence>
<keyword evidence="5" id="KW-0862">Zinc</keyword>
<evidence type="ECO:0000256" key="5">
    <source>
        <dbReference type="ARBA" id="ARBA00022833"/>
    </source>
</evidence>
<evidence type="ECO:0000256" key="1">
    <source>
        <dbReference type="ARBA" id="ARBA00022574"/>
    </source>
</evidence>
<evidence type="ECO:0000313" key="12">
    <source>
        <dbReference type="EMBL" id="ETO24354.1"/>
    </source>
</evidence>
<keyword evidence="13" id="KW-1185">Reference proteome</keyword>
<feature type="domain" description="BEACH" evidence="10">
    <location>
        <begin position="1342"/>
        <end position="1676"/>
    </location>
</feature>
<dbReference type="SUPFAM" id="SSF50978">
    <property type="entry name" value="WD40 repeat-like"/>
    <property type="match status" value="1"/>
</dbReference>
<dbReference type="PROSITE" id="PS50197">
    <property type="entry name" value="BEACH"/>
    <property type="match status" value="1"/>
</dbReference>
<dbReference type="SMART" id="SM01026">
    <property type="entry name" value="Beach"/>
    <property type="match status" value="1"/>
</dbReference>
<feature type="region of interest" description="Disordered" evidence="8">
    <location>
        <begin position="716"/>
        <end position="1012"/>
    </location>
</feature>
<dbReference type="SUPFAM" id="SSF50729">
    <property type="entry name" value="PH domain-like"/>
    <property type="match status" value="1"/>
</dbReference>
<feature type="domain" description="BEACH-type PH" evidence="11">
    <location>
        <begin position="1065"/>
        <end position="1264"/>
    </location>
</feature>
<feature type="compositionally biased region" description="Basic and acidic residues" evidence="8">
    <location>
        <begin position="928"/>
        <end position="946"/>
    </location>
</feature>
<dbReference type="CDD" id="cd06071">
    <property type="entry name" value="Beach"/>
    <property type="match status" value="1"/>
</dbReference>
<dbReference type="Gene3D" id="3.30.40.10">
    <property type="entry name" value="Zinc/RING finger domain, C3HC4 (zinc finger)"/>
    <property type="match status" value="1"/>
</dbReference>
<evidence type="ECO:0000259" key="11">
    <source>
        <dbReference type="PROSITE" id="PS51783"/>
    </source>
</evidence>
<dbReference type="InterPro" id="IPR011993">
    <property type="entry name" value="PH-like_dom_sf"/>
</dbReference>
<dbReference type="Pfam" id="PF14844">
    <property type="entry name" value="PH_BEACH"/>
    <property type="match status" value="1"/>
</dbReference>
<evidence type="ECO:0000256" key="3">
    <source>
        <dbReference type="ARBA" id="ARBA00022737"/>
    </source>
</evidence>
<proteinExistence type="predicted"/>
<reference evidence="12 13" key="1">
    <citation type="journal article" date="2013" name="Curr. Biol.">
        <title>The Genome of the Foraminiferan Reticulomyxa filosa.</title>
        <authorList>
            <person name="Glockner G."/>
            <person name="Hulsmann N."/>
            <person name="Schleicher M."/>
            <person name="Noegel A.A."/>
            <person name="Eichinger L."/>
            <person name="Gallinger C."/>
            <person name="Pawlowski J."/>
            <person name="Sierra R."/>
            <person name="Euteneuer U."/>
            <person name="Pillet L."/>
            <person name="Moustafa A."/>
            <person name="Platzer M."/>
            <person name="Groth M."/>
            <person name="Szafranski K."/>
            <person name="Schliwa M."/>
        </authorList>
    </citation>
    <scope>NUCLEOTIDE SEQUENCE [LARGE SCALE GENOMIC DNA]</scope>
</reference>
<sequence length="2168" mass="249613">MFQLAKMNEFQNKFVEQTLALLLSVIHDYVQLAISGYNIDIGYAVIATKFLWQGLRSNKHIRDAFLFDDSAHVEFLVSILFDIAYAKMIHQWILRGGFGSGRVSLYLSPSAMPELDNVLASLLIKLLEERIQKHKVYPFFGRIMTAFPIRKVKKDQQSHDQKRLIQLYSVKMVCALLQRLQALTDKKLLLGNLMFASNVLYLIEICSSSLQNNFAFNLLPRKATNEKKKAKPSRRRTQGTKKTENNEVDSPPVSPRPQTSLTVDRPSLRKERRHSFSGNSIELGQLRVKAMAIKTPPSTESFPATHTKVMRDASLVLNSDTKQNTLRSESITHHSNISNSSFLEQIPLPFKIMRRFLYILQVCKSALDDRMITDQRKSKVDERGSSQNDLERLYHTCRKTVQSILIFFIHKSSELPNNHRHLEKLLPLVIEYQQVLFFTDVSESDFFFVGLMHVLTKLLTNVARYGDKTSSSHTKERLVQHCLNVWDCVLMYQSHFLNRYLNKEPELNEKLRLIVTKRSLFLQWLRKSGLSKAQTTLEAIFGKLWNDRHLNEINLLREKFEKDRSQSKIQHENLLLYEGKIKSVPLHIRHGNANASGRIKELQSIEYARQLARQQQFYYRDLFCRNKGFELIVLKLRIQSALWQQWTNLPWDEAWCVDFVEGPHRMRKLLKRHTKFIRTYKANRKQFLELLQKLESMQRFMKEYYSVHDTYYRQQTRQKAQKQKLHALTTPNLKKKSSSNLQSLSDDGQNKTSLSQPSGDDEDISVEKSLGSSLAEQESAESNDCKSTDETGDEENEELPSPQQSSLDNDHDKERDTISVRAQRSKSSFQRNGSKSASNLKSRMVKPKVQLPERTTNLSKDESNEDTNGGSGLSPITPPPLLSSQIYRDEEDEANDESKFEMALRLSNPNTPAGSTITQKNLSPYEDSPTHDKTDLKLRENKDKTVSKRAKIVKKKARQDEEEEEDDEEEDEEDEDEEDNRDEEEEQRGYQPDDNGSEDNKWMEESSYNDVVESEEKQMHNINYALGEEIPLLESQAKEITQFHLRKNDSTLGIVDRMSRVLGPGDVFDRKHIYNCSTISGLNEDHGIVLLCRTAMYFFYRIRIVVETGELKEIEPNLRHQVAFTTSFEMTDPELGPLLTVKKIRSMADNTSSYKNNSKLGRDDEKQRGVPSAKHKNVGSLQAKSTEPDNHTELSGFEEATENKEPLRFSYDSLRHVYKRQYQLQQIAIEFFLFNGSNFLLIFPKRQLIYKCKKGGKDIYTYANILIFLSLLLDNVLFVFSERDAVFEEVQNAEFFKQRQQHSDQQLEMGNLKTITTGQTSDTLHHIQATQQRTRFQMVAESFGRVADNISVVTKRWENGHMSNFAYLMFLNTLAGRSYNDITQYPVFPWILRDYESEVLNLANPSIYRDLTKPMGAQTEPRASEFKERFETWEDPTGKAPPWHYGSHYSCAAIVLYFLIRLEPFTKFANKKQICCINHRLVISDLSLFVYVYVYVRIALELQGGRFDHADRLFSSIPYSWQLASEHGGMQDVKELIPEFFYLSHFLTNINRFNFHKTEKEIVIDDVVLPRWACGDPERFIRLHREALESPYVSQNLHNWIDLIFGYKQRGDAAVEALNVFYYLTYEGAEDLEAIEDEVEKQGKIAHINNFGQVPVNCNMSIYTPKQLFTKPHPQRKVVNPLINIYSQPDLLQSSDVPTPANSAGVSFLSVLPDMKVVYAFGNELLVPPEFKYSIKWGFPDRSLRVLYKNELATVFEDVVCGEDGQVSSVIISDDGTTLFTGNTTGLINVWRLKTESRGDRRRSAHATLALRSRLYGHSDQITCMSHSKDYRILASGSKDHTVIIWDLNTFQFLHRLEGHVQSISCVAIHNVTGDIFVAAGQVISAWTINGELLAYVITGKSIYHSVSSMSVTNLRDWQPSQCCTLITGHKDGSLRFWSLLIPNGAKEVLDQKQVIKPADEDNVTEIDKYFAPKLPSYQKRRMTPNLNLSKYNSKNNVDSKNTSLKQLAGDTTLRFKPMCTKSKKQSKPVTQIHASAFTHQYLWTGDADGKVSQWEIKKGILLSFFATFANVVCVFILQVAEHWVDDKDFTNCPKCNKLFTVIERKHHCRKCGQIFCNSCSTCKAVLPEMGFGEPVRVCDFCWERLKDYDTIVSGSVPSNTQVLEEFP</sequence>
<feature type="compositionally biased region" description="Polar residues" evidence="8">
    <location>
        <begin position="770"/>
        <end position="782"/>
    </location>
</feature>
<feature type="compositionally biased region" description="Acidic residues" evidence="8">
    <location>
        <begin position="960"/>
        <end position="986"/>
    </location>
</feature>
<dbReference type="SMART" id="SM00320">
    <property type="entry name" value="WD40"/>
    <property type="match status" value="5"/>
</dbReference>
<dbReference type="PROSITE" id="PS50082">
    <property type="entry name" value="WD_REPEATS_2"/>
    <property type="match status" value="2"/>
</dbReference>
<dbReference type="EMBL" id="ASPP01009279">
    <property type="protein sequence ID" value="ETO24354.1"/>
    <property type="molecule type" value="Genomic_DNA"/>
</dbReference>
<comment type="caution">
    <text evidence="12">The sequence shown here is derived from an EMBL/GenBank/DDBJ whole genome shotgun (WGS) entry which is preliminary data.</text>
</comment>
<evidence type="ECO:0000259" key="9">
    <source>
        <dbReference type="PROSITE" id="PS50178"/>
    </source>
</evidence>
<dbReference type="InterPro" id="IPR036322">
    <property type="entry name" value="WD40_repeat_dom_sf"/>
</dbReference>
<dbReference type="Proteomes" id="UP000023152">
    <property type="component" value="Unassembled WGS sequence"/>
</dbReference>
<dbReference type="CDD" id="cd15730">
    <property type="entry name" value="FYVE_EEA1"/>
    <property type="match status" value="1"/>
</dbReference>
<dbReference type="InterPro" id="IPR017455">
    <property type="entry name" value="Znf_FYVE-rel"/>
</dbReference>